<evidence type="ECO:0000313" key="3">
    <source>
        <dbReference type="Proteomes" id="UP000612585"/>
    </source>
</evidence>
<organism evidence="2 3">
    <name type="scientific">Virgisporangium aurantiacum</name>
    <dbReference type="NCBI Taxonomy" id="175570"/>
    <lineage>
        <taxon>Bacteria</taxon>
        <taxon>Bacillati</taxon>
        <taxon>Actinomycetota</taxon>
        <taxon>Actinomycetes</taxon>
        <taxon>Micromonosporales</taxon>
        <taxon>Micromonosporaceae</taxon>
        <taxon>Virgisporangium</taxon>
    </lineage>
</organism>
<comment type="caution">
    <text evidence="2">The sequence shown here is derived from an EMBL/GenBank/DDBJ whole genome shotgun (WGS) entry which is preliminary data.</text>
</comment>
<evidence type="ECO:0000256" key="1">
    <source>
        <dbReference type="SAM" id="MobiDB-lite"/>
    </source>
</evidence>
<gene>
    <name evidence="2" type="ORF">Vau01_059300</name>
</gene>
<dbReference type="RefSeq" id="WP_203999184.1">
    <property type="nucleotide sequence ID" value="NZ_BOPG01000036.1"/>
</dbReference>
<accession>A0A8J3Z6J4</accession>
<proteinExistence type="predicted"/>
<name>A0A8J3Z6J4_9ACTN</name>
<feature type="region of interest" description="Disordered" evidence="1">
    <location>
        <begin position="22"/>
        <end position="69"/>
    </location>
</feature>
<keyword evidence="3" id="KW-1185">Reference proteome</keyword>
<reference evidence="2" key="1">
    <citation type="submission" date="2021-01" db="EMBL/GenBank/DDBJ databases">
        <title>Whole genome shotgun sequence of Virgisporangium aurantiacum NBRC 16421.</title>
        <authorList>
            <person name="Komaki H."/>
            <person name="Tamura T."/>
        </authorList>
    </citation>
    <scope>NUCLEOTIDE SEQUENCE</scope>
    <source>
        <strain evidence="2">NBRC 16421</strain>
    </source>
</reference>
<feature type="compositionally biased region" description="Low complexity" evidence="1">
    <location>
        <begin position="43"/>
        <end position="52"/>
    </location>
</feature>
<dbReference type="AlphaFoldDB" id="A0A8J3Z6J4"/>
<dbReference type="Proteomes" id="UP000612585">
    <property type="component" value="Unassembled WGS sequence"/>
</dbReference>
<dbReference type="EMBL" id="BOPG01000036">
    <property type="protein sequence ID" value="GIJ58414.1"/>
    <property type="molecule type" value="Genomic_DNA"/>
</dbReference>
<evidence type="ECO:0000313" key="2">
    <source>
        <dbReference type="EMBL" id="GIJ58414.1"/>
    </source>
</evidence>
<sequence>MSDGLADESALIYDADGVTLTTRGDRGTRRWNARFPPYQRSFPNPRRPSVAVPRRRSLRGPTAARGIQV</sequence>
<protein>
    <submittedName>
        <fullName evidence="2">Uncharacterized protein</fullName>
    </submittedName>
</protein>